<feature type="domain" description="Alpha-type protein kinase" evidence="4">
    <location>
        <begin position="465"/>
        <end position="715"/>
    </location>
</feature>
<evidence type="ECO:0000313" key="6">
    <source>
        <dbReference type="Proteomes" id="UP000692954"/>
    </source>
</evidence>
<accession>A0A8S1RKJ5</accession>
<dbReference type="PANTHER" id="PTHR47763:SF5">
    <property type="entry name" value="CHROMOSOME UNDETERMINED SCAFFOLD_25, WHOLE GENOME SHOTGUN SEQUENCE"/>
    <property type="match status" value="1"/>
</dbReference>
<protein>
    <recommendedName>
        <fullName evidence="4">Alpha-type protein kinase domain-containing protein</fullName>
    </recommendedName>
</protein>
<dbReference type="EMBL" id="CAJJDN010000178">
    <property type="protein sequence ID" value="CAD8127670.1"/>
    <property type="molecule type" value="Genomic_DNA"/>
</dbReference>
<dbReference type="Pfam" id="PF02816">
    <property type="entry name" value="Alpha_kinase"/>
    <property type="match status" value="1"/>
</dbReference>
<dbReference type="AlphaFoldDB" id="A0A8S1RKJ5"/>
<comment type="caution">
    <text evidence="5">The sequence shown here is derived from an EMBL/GenBank/DDBJ whole genome shotgun (WGS) entry which is preliminary data.</text>
</comment>
<dbReference type="GO" id="GO:0005524">
    <property type="term" value="F:ATP binding"/>
    <property type="evidence" value="ECO:0007669"/>
    <property type="project" value="InterPro"/>
</dbReference>
<evidence type="ECO:0000259" key="4">
    <source>
        <dbReference type="PROSITE" id="PS51158"/>
    </source>
</evidence>
<evidence type="ECO:0000313" key="5">
    <source>
        <dbReference type="EMBL" id="CAD8127670.1"/>
    </source>
</evidence>
<organism evidence="5 6">
    <name type="scientific">Paramecium sonneborni</name>
    <dbReference type="NCBI Taxonomy" id="65129"/>
    <lineage>
        <taxon>Eukaryota</taxon>
        <taxon>Sar</taxon>
        <taxon>Alveolata</taxon>
        <taxon>Ciliophora</taxon>
        <taxon>Intramacronucleata</taxon>
        <taxon>Oligohymenophorea</taxon>
        <taxon>Peniculida</taxon>
        <taxon>Parameciidae</taxon>
        <taxon>Paramecium</taxon>
    </lineage>
</organism>
<dbReference type="PANTHER" id="PTHR47763">
    <property type="entry name" value="ALPHA-PROTEIN KINASE VWKA"/>
    <property type="match status" value="1"/>
</dbReference>
<reference evidence="5" key="1">
    <citation type="submission" date="2021-01" db="EMBL/GenBank/DDBJ databases">
        <authorList>
            <consortium name="Genoscope - CEA"/>
            <person name="William W."/>
        </authorList>
    </citation>
    <scope>NUCLEOTIDE SEQUENCE</scope>
</reference>
<proteinExistence type="predicted"/>
<keyword evidence="6" id="KW-1185">Reference proteome</keyword>
<dbReference type="Proteomes" id="UP000692954">
    <property type="component" value="Unassembled WGS sequence"/>
</dbReference>
<keyword evidence="1" id="KW-0723">Serine/threonine-protein kinase</keyword>
<keyword evidence="3" id="KW-0418">Kinase</keyword>
<dbReference type="CDD" id="cd04515">
    <property type="entry name" value="Alpha_kinase"/>
    <property type="match status" value="1"/>
</dbReference>
<name>A0A8S1RKJ5_9CILI</name>
<sequence length="888" mass="105087">MSNDQLDFFQICIDSIFCKSENCQLDHSRKYVGICIKFLRMEQKYNEQEQEFNLADCQIIGCKFYHFKEDKLNDQLQKSTINGVFPHNLCKQNCMSKDCRYLHRGWNNICLANYFTACKKCNRTHKKWVDLKKEVNNQSQLKDYTPEELDDDKNNPLFLDGYCIPFFKGECPKIRCIKNHIDWEDINLKIKQVNALQPCTVNQDKINQNKQLAPVSNNLELLCEESELIHYKKHFLEQNVIDILFIMDLTGSMQVWKNEVQCTITLIIQQFKNSINGYQIRVAFVGYRDVCDENDQIVYYAFTQKVEDIENFISKLETKGGGDEAEDIAAGFEQALKLNFSHHSDSLLCTFLIADAPCHGQDYHNIESDNEAYTKEKNYFEKILQKFRQIKKNNFLCCVKITDQTDIMFQKMKLVFPFITITTKKKPEELSELVTFSLRQSVQESKILKQQLKFDYYQVNFEKAKLDNFNDNYHNQEYWKNYKNIIDSMKSKGITGLKITKDINELNNQELKSKTIIFKAFDAINNREVILKIPKDVYNKEGEINDQEVKQAEKLAEIRFYSSTYACQMAYFFNQELQKGDLFNEMQPIFYAHPILYQFKKPFYGLKKIYGETFIQNQFQFEKYTTNFNYCDTQRYFYSTFSHFSFTVSQEILVITDLQGFNNIFTDPSIQTDKKWNSILNEDETNLKDKGILNFKEIQHKDCSYLCRKLKLVEFSNHSNINQSQCPKMSLYNLHGICNICDEFFELNLEKIKLVKEKKLQFQCDFCLSEQENQVCQNCECCYKNYKIIINQEIKRQTILGICDECQKICDTVNVKPNMCCYYCKKKCQRILKKQIINLQVIYLCQDAFEYINQIQCINCKQLYNKQDIISQDAYTNQSYICCQIITK</sequence>
<dbReference type="InterPro" id="IPR004166">
    <property type="entry name" value="a-kinase_dom"/>
</dbReference>
<evidence type="ECO:0000256" key="2">
    <source>
        <dbReference type="ARBA" id="ARBA00022679"/>
    </source>
</evidence>
<keyword evidence="2" id="KW-0808">Transferase</keyword>
<dbReference type="GO" id="GO:0005737">
    <property type="term" value="C:cytoplasm"/>
    <property type="evidence" value="ECO:0007669"/>
    <property type="project" value="TreeGrafter"/>
</dbReference>
<dbReference type="PROSITE" id="PS51158">
    <property type="entry name" value="ALPHA_KINASE"/>
    <property type="match status" value="1"/>
</dbReference>
<dbReference type="OrthoDB" id="422053at2759"/>
<dbReference type="CDD" id="cd00198">
    <property type="entry name" value="vWFA"/>
    <property type="match status" value="1"/>
</dbReference>
<evidence type="ECO:0000256" key="3">
    <source>
        <dbReference type="ARBA" id="ARBA00022777"/>
    </source>
</evidence>
<dbReference type="SMART" id="SM00811">
    <property type="entry name" value="Alpha_kinase"/>
    <property type="match status" value="1"/>
</dbReference>
<evidence type="ECO:0000256" key="1">
    <source>
        <dbReference type="ARBA" id="ARBA00022527"/>
    </source>
</evidence>
<dbReference type="InterPro" id="IPR052969">
    <property type="entry name" value="Thr-specific_kinase-like"/>
</dbReference>
<dbReference type="GO" id="GO:0004674">
    <property type="term" value="F:protein serine/threonine kinase activity"/>
    <property type="evidence" value="ECO:0007669"/>
    <property type="project" value="UniProtKB-KW"/>
</dbReference>
<gene>
    <name evidence="5" type="ORF">PSON_ATCC_30995.1.T1780103</name>
</gene>